<feature type="transmembrane region" description="Helical" evidence="14">
    <location>
        <begin position="733"/>
        <end position="751"/>
    </location>
</feature>
<dbReference type="Ensembl" id="ENSACLT00000036630.2">
    <property type="protein sequence ID" value="ENSACLP00000035790.2"/>
    <property type="gene ID" value="ENSACLG00000023645.2"/>
</dbReference>
<dbReference type="GO" id="GO:0016020">
    <property type="term" value="C:membrane"/>
    <property type="evidence" value="ECO:0007669"/>
    <property type="project" value="UniProtKB-SubCell"/>
</dbReference>
<dbReference type="SUPFAM" id="SSF52540">
    <property type="entry name" value="P-loop containing nucleoside triphosphate hydrolases"/>
    <property type="match status" value="2"/>
</dbReference>
<dbReference type="FunFam" id="3.40.50.300:FF:000264">
    <property type="entry name" value="ATP-binding cassette, sub-family A (ABC1), member 1"/>
    <property type="match status" value="1"/>
</dbReference>
<dbReference type="GO" id="GO:0140326">
    <property type="term" value="F:ATPase-coupled intramembrane lipid transporter activity"/>
    <property type="evidence" value="ECO:0007669"/>
    <property type="project" value="UniProtKB-EC"/>
</dbReference>
<feature type="transmembrane region" description="Helical" evidence="14">
    <location>
        <begin position="1580"/>
        <end position="1597"/>
    </location>
</feature>
<feature type="domain" description="ABC transporter" evidence="15">
    <location>
        <begin position="836"/>
        <end position="1069"/>
    </location>
</feature>
<dbReference type="STRING" id="8154.ENSACLP00000035790"/>
<dbReference type="FunFam" id="3.40.50.300:FF:000232">
    <property type="entry name" value="ATP-binding cassette, sub-family A (ABC1), member 1"/>
    <property type="match status" value="1"/>
</dbReference>
<dbReference type="PANTHER" id="PTHR19229:SF49">
    <property type="entry name" value="PHOSPHOLIPID-TRANSPORTING ATPASE ABCA7"/>
    <property type="match status" value="1"/>
</dbReference>
<keyword evidence="11" id="KW-0325">Glycoprotein</keyword>
<evidence type="ECO:0000256" key="6">
    <source>
        <dbReference type="ARBA" id="ARBA00022840"/>
    </source>
</evidence>
<dbReference type="InterPro" id="IPR027417">
    <property type="entry name" value="P-loop_NTPase"/>
</dbReference>
<proteinExistence type="predicted"/>
<feature type="transmembrane region" description="Helical" evidence="14">
    <location>
        <begin position="1528"/>
        <end position="1550"/>
    </location>
</feature>
<dbReference type="InterPro" id="IPR056264">
    <property type="entry name" value="R2_ABCA1-4-like"/>
</dbReference>
<evidence type="ECO:0000256" key="10">
    <source>
        <dbReference type="ARBA" id="ARBA00023157"/>
    </source>
</evidence>
<evidence type="ECO:0000256" key="14">
    <source>
        <dbReference type="SAM" id="Phobius"/>
    </source>
</evidence>
<dbReference type="Pfam" id="PF00005">
    <property type="entry name" value="ABC_tran"/>
    <property type="match status" value="2"/>
</dbReference>
<comment type="subcellular location">
    <subcellularLocation>
        <location evidence="1">Membrane</location>
        <topology evidence="1">Multi-pass membrane protein</topology>
    </subcellularLocation>
</comment>
<keyword evidence="9 14" id="KW-0472">Membrane</keyword>
<keyword evidence="3" id="KW-0597">Phosphoprotein</keyword>
<comment type="catalytic activity">
    <reaction evidence="12">
        <text>ATP + H2O + phospholipidSide 1 = ADP + phosphate + phospholipidSide 2.</text>
        <dbReference type="EC" id="7.6.2.1"/>
    </reaction>
</comment>
<feature type="region of interest" description="Disordered" evidence="13">
    <location>
        <begin position="1176"/>
        <end position="1203"/>
    </location>
</feature>
<feature type="transmembrane region" description="Helical" evidence="14">
    <location>
        <begin position="598"/>
        <end position="617"/>
    </location>
</feature>
<organism evidence="16 17">
    <name type="scientific">Astatotilapia calliptera</name>
    <name type="common">Eastern happy</name>
    <name type="synonym">Chromis callipterus</name>
    <dbReference type="NCBI Taxonomy" id="8154"/>
    <lineage>
        <taxon>Eukaryota</taxon>
        <taxon>Metazoa</taxon>
        <taxon>Chordata</taxon>
        <taxon>Craniata</taxon>
        <taxon>Vertebrata</taxon>
        <taxon>Euteleostomi</taxon>
        <taxon>Actinopterygii</taxon>
        <taxon>Neopterygii</taxon>
        <taxon>Teleostei</taxon>
        <taxon>Neoteleostei</taxon>
        <taxon>Acanthomorphata</taxon>
        <taxon>Ovalentaria</taxon>
        <taxon>Cichlomorphae</taxon>
        <taxon>Cichliformes</taxon>
        <taxon>Cichlidae</taxon>
        <taxon>African cichlids</taxon>
        <taxon>Pseudocrenilabrinae</taxon>
        <taxon>Haplochromini</taxon>
        <taxon>Astatotilapia</taxon>
    </lineage>
</organism>
<feature type="transmembrane region" description="Helical" evidence="14">
    <location>
        <begin position="701"/>
        <end position="721"/>
    </location>
</feature>
<keyword evidence="10" id="KW-1015">Disulfide bond</keyword>
<dbReference type="InterPro" id="IPR017871">
    <property type="entry name" value="ABC_transporter-like_CS"/>
</dbReference>
<gene>
    <name evidence="16" type="primary">ABCA7</name>
</gene>
<evidence type="ECO:0000256" key="2">
    <source>
        <dbReference type="ARBA" id="ARBA00012189"/>
    </source>
</evidence>
<evidence type="ECO:0000256" key="11">
    <source>
        <dbReference type="ARBA" id="ARBA00023180"/>
    </source>
</evidence>
<dbReference type="Pfam" id="PF23321">
    <property type="entry name" value="R1_ABCA1"/>
    <property type="match status" value="1"/>
</dbReference>
<dbReference type="GeneTree" id="ENSGT00940000161439"/>
<name>A0A3P8R1G9_ASTCA</name>
<keyword evidence="4 14" id="KW-0812">Transmembrane</keyword>
<feature type="domain" description="ABC transporter" evidence="15">
    <location>
        <begin position="1784"/>
        <end position="2016"/>
    </location>
</feature>
<feature type="transmembrane region" description="Helical" evidence="14">
    <location>
        <begin position="1723"/>
        <end position="1742"/>
    </location>
</feature>
<evidence type="ECO:0000256" key="12">
    <source>
        <dbReference type="ARBA" id="ARBA00034036"/>
    </source>
</evidence>
<dbReference type="CDD" id="cd03263">
    <property type="entry name" value="ABC_subfamily_A"/>
    <property type="match status" value="2"/>
</dbReference>
<dbReference type="GO" id="GO:0016887">
    <property type="term" value="F:ATP hydrolysis activity"/>
    <property type="evidence" value="ECO:0007669"/>
    <property type="project" value="InterPro"/>
</dbReference>
<evidence type="ECO:0000256" key="3">
    <source>
        <dbReference type="ARBA" id="ARBA00022553"/>
    </source>
</evidence>
<protein>
    <recommendedName>
        <fullName evidence="2">P-type phospholipid transporter</fullName>
        <ecNumber evidence="2">7.6.2.1</ecNumber>
    </recommendedName>
</protein>
<keyword evidence="5" id="KW-0547">Nucleotide-binding</keyword>
<dbReference type="Gene3D" id="3.40.50.300">
    <property type="entry name" value="P-loop containing nucleotide triphosphate hydrolases"/>
    <property type="match status" value="2"/>
</dbReference>
<evidence type="ECO:0000256" key="4">
    <source>
        <dbReference type="ARBA" id="ARBA00022692"/>
    </source>
</evidence>
<evidence type="ECO:0000256" key="7">
    <source>
        <dbReference type="ARBA" id="ARBA00022967"/>
    </source>
</evidence>
<dbReference type="Bgee" id="ENSACLG00000023645">
    <property type="expression patterns" value="Expressed in camera-type eye and 4 other cell types or tissues"/>
</dbReference>
<feature type="compositionally biased region" description="Polar residues" evidence="13">
    <location>
        <begin position="1185"/>
        <end position="1194"/>
    </location>
</feature>
<dbReference type="InterPro" id="IPR003439">
    <property type="entry name" value="ABC_transporter-like_ATP-bd"/>
</dbReference>
<evidence type="ECO:0000259" key="15">
    <source>
        <dbReference type="PROSITE" id="PS50893"/>
    </source>
</evidence>
<feature type="transmembrane region" description="Helical" evidence="14">
    <location>
        <begin position="1252"/>
        <end position="1274"/>
    </location>
</feature>
<evidence type="ECO:0000256" key="1">
    <source>
        <dbReference type="ARBA" id="ARBA00004141"/>
    </source>
</evidence>
<keyword evidence="17" id="KW-1185">Reference proteome</keyword>
<dbReference type="InterPro" id="IPR013525">
    <property type="entry name" value="ABC2_TM"/>
</dbReference>
<reference evidence="16" key="3">
    <citation type="submission" date="2025-09" db="UniProtKB">
        <authorList>
            <consortium name="Ensembl"/>
        </authorList>
    </citation>
    <scope>IDENTIFICATION</scope>
</reference>
<dbReference type="PROSITE" id="PS50893">
    <property type="entry name" value="ABC_TRANSPORTER_2"/>
    <property type="match status" value="2"/>
</dbReference>
<dbReference type="GO" id="GO:0140359">
    <property type="term" value="F:ABC-type transporter activity"/>
    <property type="evidence" value="ECO:0007669"/>
    <property type="project" value="InterPro"/>
</dbReference>
<feature type="transmembrane region" description="Helical" evidence="14">
    <location>
        <begin position="672"/>
        <end position="695"/>
    </location>
</feature>
<keyword evidence="8 14" id="KW-1133">Transmembrane helix</keyword>
<dbReference type="InterPro" id="IPR026082">
    <property type="entry name" value="ABCA"/>
</dbReference>
<evidence type="ECO:0000313" key="16">
    <source>
        <dbReference type="Ensembl" id="ENSACLP00000035790.2"/>
    </source>
</evidence>
<reference evidence="16" key="2">
    <citation type="submission" date="2025-08" db="UniProtKB">
        <authorList>
            <consortium name="Ensembl"/>
        </authorList>
    </citation>
    <scope>IDENTIFICATION</scope>
</reference>
<feature type="transmembrane region" description="Helical" evidence="14">
    <location>
        <begin position="775"/>
        <end position="798"/>
    </location>
</feature>
<dbReference type="EC" id="7.6.2.1" evidence="2"/>
<keyword evidence="6" id="KW-0067">ATP-binding</keyword>
<dbReference type="Proteomes" id="UP000265100">
    <property type="component" value="Chromosome 15"/>
</dbReference>
<dbReference type="GO" id="GO:0005548">
    <property type="term" value="F:phospholipid transporter activity"/>
    <property type="evidence" value="ECO:0007669"/>
    <property type="project" value="UniProtKB-ARBA"/>
</dbReference>
<dbReference type="PROSITE" id="PS00211">
    <property type="entry name" value="ABC_TRANSPORTER_1"/>
    <property type="match status" value="1"/>
</dbReference>
<dbReference type="InterPro" id="IPR003593">
    <property type="entry name" value="AAA+_ATPase"/>
</dbReference>
<dbReference type="Pfam" id="PF12698">
    <property type="entry name" value="ABC2_membrane_3"/>
    <property type="match status" value="2"/>
</dbReference>
<reference evidence="16" key="1">
    <citation type="submission" date="2018-05" db="EMBL/GenBank/DDBJ databases">
        <authorList>
            <person name="Datahose"/>
        </authorList>
    </citation>
    <scope>NUCLEOTIDE SEQUENCE</scope>
</reference>
<dbReference type="PANTHER" id="PTHR19229">
    <property type="entry name" value="ATP-BINDING CASSETTE TRANSPORTER SUBFAMILY A ABCA"/>
    <property type="match status" value="1"/>
</dbReference>
<sequence>MGFFRQLFLLLWKNITYRRRNKIQLIIELLWPLFLFVILISVRHSHPPYKQSQCHFPNKALPSAGTLPWIQGIICNINNPCFHSQTPGETPGQVGNFNNSISKHITFVLFLSDGQTSLKERFCPPQTTLAVAEMQLKDMVCNRSVLEQLLTVDGGETAMTDLQTQMCYLPADVLQETERLFLTLDSVYISITLDMISSRPSDLHHFLSYFSLTCFRPSFLPLLCFLFLLHFFQISSLSSFADMSAALRVLSPENRTAMPRESFRAFSKIVCGHHELDGERIPSLNWYEDNDIKSFLGKNGTEDVNVEHNNNTTPFCKNLIQALESNPLSRIVWRGIKPLFIGKLLYTPNTPAIQQVMKEVNKTFEDLQIIQELNEAWLEVGPQIKSYMETSVEDLLRQPEIAVLVNLRLEDTPWTASRIARFLSTPSPDIPRRPGAPLTWLDIYNDINQTISTLAQVTECFSQNKLEGLETEGQLIERALELLEDRQFWAGVVFLLPNTSSSELPPHVTYKIRMDIDDVTRTSKLKDRFWDPGPAADPFSDMRYIWGGFVYVQDLVERAVSRVLTGIRQTTGIYVQQMPYPCYVDDVFLRVLNRSLPLFMTLAWIYSVAMIIKGVVYEKEARLKETMRIMGLGTGTLWFSWFISSIVPFLVSAALLIALLKWGDILPYSNPAVIFFFLTAFATATIMQCFLISTFFSKANLSAACGGLIYFGLYLPYVLCVAWRDHLNSTHRILASFLSPVAFGFGCEYFSQYEEQGVGIQWYNLHSSPVEGDRYSFTVSIVMLYVDAFIYAIAAWYIEAVFPGEYGIPRPWYFIFQLNYWGDHIEPEPSNMILGVSIRNLVKIYKKGGKLAVNHLNLKFYEGQITSFLGHNGAGKTTTISVLTGLFPPTSGTVYIKGMDIRHDMDLIRRTLGVCPQHNVLFDMLTVEEHVWFYGCMKGLSEAEVKVELDTLLEDVGLLHNFLFKLEIFHLSGGMQRKLSVAIAFVGGSKVVVLDEPTAGVDPYSRRGIWDLLLKYRKDRTIILSTHYMDEAELLGDRIAIISQGKLCCCGSPLFLKSQLGSGYYLTVVKREGLDTSTPSNFSISTSTSSNKLPPLIKVSLLSLVQHHIPGARLVQESRREAVINLPQTAAKDSSLAILLIALDQRLTELGISSYGLSDSTLEEIFLRVAEETGVDTEAEVQPESPHSQQPSGQGTDGHPLDEAETAEPQETDLLNGDGHGGVPATGWWLTWQQLRALFIKRWLYARRSRRGIFAQIVLPAVFVLIALLFSLIVPPFGKYPALQLHPWMYGEQYTFFSNDDPGNPAMENLLEALLDQPGFGTKCMEKEDNMTPQLSYSTWDMFSRGNWSRDRPSPECQCSTEDVYRMLPECPEGAGGLPPPQIKRPTGDILQNLTSYNISDYLVKTYSQILKKSLKTKKWVNEFSVFLSVFVSSVCFSPDFKESDVGDASRYLCLLKRSLFCAQVWYNNKGWHAMVSFVNVMNNGLLRASLPPGPERRKHGITAYNHPLNLTKEQLTEVAMMTTSVDVLVSICVIFAMSFVPASFVLFLIEERVSKAKHLQFVSGVKPILYWLANFTWDMLNYTIPAIMVVLIFISFQQQSYVSETNLPALILLLLFYGWSITPLMYPASFVFTVPSTAYVFLTSINLFIGINGSIATFVLELFVDEYLNEVNRILKKVFLIFPHFCLGRGLIDMAKNQAMVDLFALTKTKYRCNWDFVGKNLFAMAVEGVVFFIFTILLQYKFFIRYRPWWTKPELPPLGPEDEDVARERERVKSGKAHSDILTMIDLSKVYKAGRKPAVDRLCLGIPRSECFGLLGVNGAGKTSTFRMLTGDTPVTHGEAFLSQHSVLTEMERVHQLMGYCPQFDAISDLLTGREHLELYARLRGVPEEFVSKVAQWGVKKLGLTQYADQEAGGYSGGNKRKLSTAISLIGSPPVIFLDEPTTGMDPKAKRFLWNCILSVTKEGRAVVLTSHSMEECEALCTRMAIMVNGRFRCLGSVQHLKNRFGDGYTIILRLADTKSDPDSCPVSTYMKECFPSIELKERHQNVLQYQLPSHACCLARVFDVLANNYEELGIVDFSISQTTLDQVRAVMKV</sequence>
<feature type="transmembrane region" description="Helical" evidence="14">
    <location>
        <begin position="637"/>
        <end position="660"/>
    </location>
</feature>
<evidence type="ECO:0000256" key="13">
    <source>
        <dbReference type="SAM" id="MobiDB-lite"/>
    </source>
</evidence>
<dbReference type="SMART" id="SM00382">
    <property type="entry name" value="AAA"/>
    <property type="match status" value="2"/>
</dbReference>
<dbReference type="GO" id="GO:0005524">
    <property type="term" value="F:ATP binding"/>
    <property type="evidence" value="ECO:0007669"/>
    <property type="project" value="UniProtKB-KW"/>
</dbReference>
<feature type="transmembrane region" description="Helical" evidence="14">
    <location>
        <begin position="1639"/>
        <end position="1663"/>
    </location>
</feature>
<feature type="transmembrane region" description="Helical" evidence="14">
    <location>
        <begin position="1609"/>
        <end position="1627"/>
    </location>
</feature>
<evidence type="ECO:0000313" key="17">
    <source>
        <dbReference type="Proteomes" id="UP000265100"/>
    </source>
</evidence>
<accession>A0A3P8R1G9</accession>
<dbReference type="OMA" id="PFATWSE"/>
<keyword evidence="7" id="KW-1278">Translocase</keyword>
<evidence type="ECO:0000256" key="8">
    <source>
        <dbReference type="ARBA" id="ARBA00022989"/>
    </source>
</evidence>
<evidence type="ECO:0000256" key="5">
    <source>
        <dbReference type="ARBA" id="ARBA00022741"/>
    </source>
</evidence>
<evidence type="ECO:0000256" key="9">
    <source>
        <dbReference type="ARBA" id="ARBA00023136"/>
    </source>
</evidence>